<dbReference type="Proteomes" id="UP000823749">
    <property type="component" value="Chromosome 5"/>
</dbReference>
<dbReference type="PANTHER" id="PTHR15503:SF42">
    <property type="entry name" value="ZINC FINGER, CCHC-TYPE, RETROTRANSPOSON GAG DOMAIN, ASPARTIC PEPTIDASE DOMAIN PROTEIN-RELATED"/>
    <property type="match status" value="1"/>
</dbReference>
<dbReference type="InterPro" id="IPR032567">
    <property type="entry name" value="RTL1-rel"/>
</dbReference>
<dbReference type="SUPFAM" id="SSF50630">
    <property type="entry name" value="Acid proteases"/>
    <property type="match status" value="1"/>
</dbReference>
<reference evidence="4" key="1">
    <citation type="submission" date="2020-08" db="EMBL/GenBank/DDBJ databases">
        <title>Plant Genome Project.</title>
        <authorList>
            <person name="Zhang R.-G."/>
        </authorList>
    </citation>
    <scope>NUCLEOTIDE SEQUENCE</scope>
    <source>
        <strain evidence="4">WSP0</strain>
        <tissue evidence="4">Leaf</tissue>
    </source>
</reference>
<evidence type="ECO:0000313" key="4">
    <source>
        <dbReference type="EMBL" id="KAG5549121.1"/>
    </source>
</evidence>
<dbReference type="InterPro" id="IPR005162">
    <property type="entry name" value="Retrotrans_gag_dom"/>
</dbReference>
<protein>
    <recommendedName>
        <fullName evidence="3">CCHC-type domain-containing protein</fullName>
    </recommendedName>
</protein>
<keyword evidence="1" id="KW-0862">Zinc</keyword>
<feature type="region of interest" description="Disordered" evidence="2">
    <location>
        <begin position="146"/>
        <end position="212"/>
    </location>
</feature>
<dbReference type="InterPro" id="IPR021109">
    <property type="entry name" value="Peptidase_aspartic_dom_sf"/>
</dbReference>
<dbReference type="Pfam" id="PF08284">
    <property type="entry name" value="RVP_2"/>
    <property type="match status" value="1"/>
</dbReference>
<keyword evidence="5" id="KW-1185">Reference proteome</keyword>
<evidence type="ECO:0000256" key="1">
    <source>
        <dbReference type="PROSITE-ProRule" id="PRU00047"/>
    </source>
</evidence>
<dbReference type="SUPFAM" id="SSF57756">
    <property type="entry name" value="Retrovirus zinc finger-like domains"/>
    <property type="match status" value="1"/>
</dbReference>
<evidence type="ECO:0000313" key="5">
    <source>
        <dbReference type="Proteomes" id="UP000823749"/>
    </source>
</evidence>
<dbReference type="GO" id="GO:0008270">
    <property type="term" value="F:zinc ion binding"/>
    <property type="evidence" value="ECO:0007669"/>
    <property type="project" value="UniProtKB-KW"/>
</dbReference>
<dbReference type="EMBL" id="JACTNZ010000005">
    <property type="protein sequence ID" value="KAG5549121.1"/>
    <property type="molecule type" value="Genomic_DNA"/>
</dbReference>
<gene>
    <name evidence="4" type="ORF">RHGRI_014480</name>
</gene>
<dbReference type="SMART" id="SM00343">
    <property type="entry name" value="ZnF_C2HC"/>
    <property type="match status" value="2"/>
</dbReference>
<name>A0AAV6K9F8_9ERIC</name>
<dbReference type="Gene3D" id="2.40.70.10">
    <property type="entry name" value="Acid Proteases"/>
    <property type="match status" value="1"/>
</dbReference>
<dbReference type="InterPro" id="IPR001878">
    <property type="entry name" value="Znf_CCHC"/>
</dbReference>
<keyword evidence="1" id="KW-0479">Metal-binding</keyword>
<dbReference type="GO" id="GO:0003676">
    <property type="term" value="F:nucleic acid binding"/>
    <property type="evidence" value="ECO:0007669"/>
    <property type="project" value="InterPro"/>
</dbReference>
<dbReference type="Gene3D" id="4.10.60.10">
    <property type="entry name" value="Zinc finger, CCHC-type"/>
    <property type="match status" value="1"/>
</dbReference>
<dbReference type="Pfam" id="PF00098">
    <property type="entry name" value="zf-CCHC"/>
    <property type="match status" value="2"/>
</dbReference>
<dbReference type="PROSITE" id="PS50158">
    <property type="entry name" value="ZF_CCHC"/>
    <property type="match status" value="2"/>
</dbReference>
<keyword evidence="1" id="KW-0863">Zinc-finger</keyword>
<dbReference type="AlphaFoldDB" id="A0AAV6K9F8"/>
<feature type="compositionally biased region" description="Low complexity" evidence="2">
    <location>
        <begin position="196"/>
        <end position="212"/>
    </location>
</feature>
<feature type="domain" description="CCHC-type" evidence="3">
    <location>
        <begin position="222"/>
        <end position="237"/>
    </location>
</feature>
<accession>A0AAV6K9F8</accession>
<dbReference type="InterPro" id="IPR036875">
    <property type="entry name" value="Znf_CCHC_sf"/>
</dbReference>
<evidence type="ECO:0000259" key="3">
    <source>
        <dbReference type="PROSITE" id="PS50158"/>
    </source>
</evidence>
<sequence length="516" mass="56194">MGVTDAQKVTLATFNLKGTARTWWEALQRQLTAPLPGVTPVVRRVVTWERFVQGFNDQYCPQSYQLRQEANFTHLVQGDMTVSEYEARFAELSKYAPELVDTEARKCKRFRSGLSSKVAPRLTTYETEDYGALVEMARKVGNDIQDYQDSRQSNKKNKTEGTNFGKSGGGNDRGGQQKSQGSGNQSFGKSQGGSSGWWKGKSGQGIGKQIVGGSTTTKSRQCFNCGSTDHLLRECTSGVKNFKCFACGEAGHMAAQCPRMQTPAASSVGSVQGGRGRGASGSTAPGRVFAVTRQRAQASPGVVTGTLVISGSYARVLLDPGSTHSFVSNVFSKYLDKPAKVLNIALAISTPVGDVVVINVSFSGCELVIGGRKLVVDLLPLDMNDFDIILGMDFLSGYHAVMDCFCKEVVFHLPNSDKVKFCGDSVVSSTCLISALKAKTLLGKGCERFIACVVDTEKKAPKLEEILIVNELRMYFQKSCRVSCQIVKLSSLSSYCQVLIRYLLLHIVWRRLNCLS</sequence>
<feature type="compositionally biased region" description="Low complexity" evidence="2">
    <location>
        <begin position="174"/>
        <end position="189"/>
    </location>
</feature>
<dbReference type="PANTHER" id="PTHR15503">
    <property type="entry name" value="LDOC1 RELATED"/>
    <property type="match status" value="1"/>
</dbReference>
<proteinExistence type="predicted"/>
<feature type="domain" description="CCHC-type" evidence="3">
    <location>
        <begin position="243"/>
        <end position="259"/>
    </location>
</feature>
<evidence type="ECO:0000256" key="2">
    <source>
        <dbReference type="SAM" id="MobiDB-lite"/>
    </source>
</evidence>
<organism evidence="4 5">
    <name type="scientific">Rhododendron griersonianum</name>
    <dbReference type="NCBI Taxonomy" id="479676"/>
    <lineage>
        <taxon>Eukaryota</taxon>
        <taxon>Viridiplantae</taxon>
        <taxon>Streptophyta</taxon>
        <taxon>Embryophyta</taxon>
        <taxon>Tracheophyta</taxon>
        <taxon>Spermatophyta</taxon>
        <taxon>Magnoliopsida</taxon>
        <taxon>eudicotyledons</taxon>
        <taxon>Gunneridae</taxon>
        <taxon>Pentapetalae</taxon>
        <taxon>asterids</taxon>
        <taxon>Ericales</taxon>
        <taxon>Ericaceae</taxon>
        <taxon>Ericoideae</taxon>
        <taxon>Rhodoreae</taxon>
        <taxon>Rhododendron</taxon>
    </lineage>
</organism>
<dbReference type="CDD" id="cd00303">
    <property type="entry name" value="retropepsin_like"/>
    <property type="match status" value="1"/>
</dbReference>
<dbReference type="Pfam" id="PF03732">
    <property type="entry name" value="Retrotrans_gag"/>
    <property type="match status" value="1"/>
</dbReference>
<comment type="caution">
    <text evidence="4">The sequence shown here is derived from an EMBL/GenBank/DDBJ whole genome shotgun (WGS) entry which is preliminary data.</text>
</comment>